<organism evidence="10 11">
    <name type="scientific">Plakobranchus ocellatus</name>
    <dbReference type="NCBI Taxonomy" id="259542"/>
    <lineage>
        <taxon>Eukaryota</taxon>
        <taxon>Metazoa</taxon>
        <taxon>Spiralia</taxon>
        <taxon>Lophotrochozoa</taxon>
        <taxon>Mollusca</taxon>
        <taxon>Gastropoda</taxon>
        <taxon>Heterobranchia</taxon>
        <taxon>Euthyneura</taxon>
        <taxon>Panpulmonata</taxon>
        <taxon>Sacoglossa</taxon>
        <taxon>Placobranchoidea</taxon>
        <taxon>Plakobranchidae</taxon>
        <taxon>Plakobranchus</taxon>
    </lineage>
</organism>
<dbReference type="PANTHER" id="PTHR42643:SF24">
    <property type="entry name" value="IONOTROPIC RECEPTOR 60A"/>
    <property type="match status" value="1"/>
</dbReference>
<dbReference type="InterPro" id="IPR052192">
    <property type="entry name" value="Insect_Ionotropic_Sensory_Rcpt"/>
</dbReference>
<dbReference type="PANTHER" id="PTHR42643">
    <property type="entry name" value="IONOTROPIC RECEPTOR 20A-RELATED"/>
    <property type="match status" value="1"/>
</dbReference>
<evidence type="ECO:0000313" key="10">
    <source>
        <dbReference type="EMBL" id="GFN83670.1"/>
    </source>
</evidence>
<keyword evidence="4 8" id="KW-1133">Transmembrane helix</keyword>
<protein>
    <submittedName>
        <fullName evidence="10">Glutamate receptor, ionotropic kainate</fullName>
    </submittedName>
</protein>
<dbReference type="GO" id="GO:0005886">
    <property type="term" value="C:plasma membrane"/>
    <property type="evidence" value="ECO:0007669"/>
    <property type="project" value="UniProtKB-SubCell"/>
</dbReference>
<reference evidence="10 11" key="1">
    <citation type="journal article" date="2021" name="Elife">
        <title>Chloroplast acquisition without the gene transfer in kleptoplastic sea slugs, Plakobranchus ocellatus.</title>
        <authorList>
            <person name="Maeda T."/>
            <person name="Takahashi S."/>
            <person name="Yoshida T."/>
            <person name="Shimamura S."/>
            <person name="Takaki Y."/>
            <person name="Nagai Y."/>
            <person name="Toyoda A."/>
            <person name="Suzuki Y."/>
            <person name="Arimoto A."/>
            <person name="Ishii H."/>
            <person name="Satoh N."/>
            <person name="Nishiyama T."/>
            <person name="Hasebe M."/>
            <person name="Maruyama T."/>
            <person name="Minagawa J."/>
            <person name="Obokata J."/>
            <person name="Shigenobu S."/>
        </authorList>
    </citation>
    <scope>NUCLEOTIDE SEQUENCE [LARGE SCALE GENOMIC DNA]</scope>
</reference>
<feature type="transmembrane region" description="Helical" evidence="8">
    <location>
        <begin position="439"/>
        <end position="463"/>
    </location>
</feature>
<accession>A0AAV3YK75</accession>
<evidence type="ECO:0000256" key="5">
    <source>
        <dbReference type="ARBA" id="ARBA00023136"/>
    </source>
</evidence>
<evidence type="ECO:0000256" key="9">
    <source>
        <dbReference type="SAM" id="SignalP"/>
    </source>
</evidence>
<keyword evidence="6 10" id="KW-0675">Receptor</keyword>
<keyword evidence="3 8" id="KW-0812">Transmembrane</keyword>
<evidence type="ECO:0000313" key="11">
    <source>
        <dbReference type="Proteomes" id="UP000735302"/>
    </source>
</evidence>
<keyword evidence="5 8" id="KW-0472">Membrane</keyword>
<feature type="transmembrane region" description="Helical" evidence="8">
    <location>
        <begin position="500"/>
        <end position="520"/>
    </location>
</feature>
<sequence length="724" mass="80978">MCDWTLSLTVVSIFTPIVVTLSPANSDSSKIQSNSCDDRGYAFNDNLVLAFSRTWGSQENKTLFLKTYQRAQEWKRLFLEGREVILYMYVSHESTRSSNVIKTKTFMFICTAEISTVMSTTLTNLMFRNKTTKTIVFEVSTLCSRQEVLGILLGALDLEANIIGVVVASSHANCVSLILDTVASEPVFKWSRFLHLIEWIAMLIDPPSTNKGILFPRQTSFPDFVTLIFVREEDGVLELNVAQKSRTEKFETGSQLSLYSKSDTYYRFRESWCSPQVLLNRSILSTHLRKNAALYLLTKKSVMADMLIPAAFIVSEPDKNAYKVNNGNQTIWEGFSVDVLNLLSTALGFTSLPFAVTDGGFFGLFESNGNIIGVAGYLSRREAGLSTMTLMRTEERLKHIDYVYPSIVESRLYLMYKVESRRTLLGDFYIELAKSNLEFVVLLLCPCVALVAGVTVFLVNGVLVSGGHILGRNNLKRLYDFPFHCVFHTNELCRHQSGRVLRATWGLFCVIMFAAFGALMTSTATAPVEWPVISDLKDLLSHPEIAIGISPTSSQTITDLSSAKPGTTFARVWQALVECNRSDARTFSPDKGYHIRKVLQGGYAYLSDVPKGLVPSYVDADFSHVKFIELNYDQLYAATPQNVFYRDDIERALLAATDSGTIRCLFNKWIPPGGNMTRAVVENQTVVNVPRLRVLLIITASGIALAGLTLIVEQLLHLRNRGRQ</sequence>
<name>A0AAV3YK75_9GAST</name>
<evidence type="ECO:0000256" key="8">
    <source>
        <dbReference type="SAM" id="Phobius"/>
    </source>
</evidence>
<dbReference type="AlphaFoldDB" id="A0AAV3YK75"/>
<evidence type="ECO:0000256" key="7">
    <source>
        <dbReference type="ARBA" id="ARBA00023180"/>
    </source>
</evidence>
<keyword evidence="2" id="KW-1003">Cell membrane</keyword>
<comment type="caution">
    <text evidence="10">The sequence shown here is derived from an EMBL/GenBank/DDBJ whole genome shotgun (WGS) entry which is preliminary data.</text>
</comment>
<evidence type="ECO:0000256" key="1">
    <source>
        <dbReference type="ARBA" id="ARBA00004651"/>
    </source>
</evidence>
<evidence type="ECO:0000256" key="2">
    <source>
        <dbReference type="ARBA" id="ARBA00022475"/>
    </source>
</evidence>
<dbReference type="SUPFAM" id="SSF53850">
    <property type="entry name" value="Periplasmic binding protein-like II"/>
    <property type="match status" value="1"/>
</dbReference>
<dbReference type="Proteomes" id="UP000735302">
    <property type="component" value="Unassembled WGS sequence"/>
</dbReference>
<feature type="transmembrane region" description="Helical" evidence="8">
    <location>
        <begin position="694"/>
        <end position="716"/>
    </location>
</feature>
<feature type="chain" id="PRO_5043932346" evidence="9">
    <location>
        <begin position="21"/>
        <end position="724"/>
    </location>
</feature>
<evidence type="ECO:0000256" key="4">
    <source>
        <dbReference type="ARBA" id="ARBA00022989"/>
    </source>
</evidence>
<keyword evidence="7" id="KW-0325">Glycoprotein</keyword>
<evidence type="ECO:0000256" key="3">
    <source>
        <dbReference type="ARBA" id="ARBA00022692"/>
    </source>
</evidence>
<keyword evidence="11" id="KW-1185">Reference proteome</keyword>
<gene>
    <name evidence="10" type="ORF">PoB_001017600</name>
</gene>
<dbReference type="Gene3D" id="3.40.190.10">
    <property type="entry name" value="Periplasmic binding protein-like II"/>
    <property type="match status" value="1"/>
</dbReference>
<comment type="subcellular location">
    <subcellularLocation>
        <location evidence="1">Cell membrane</location>
        <topology evidence="1">Multi-pass membrane protein</topology>
    </subcellularLocation>
</comment>
<evidence type="ECO:0000256" key="6">
    <source>
        <dbReference type="ARBA" id="ARBA00023170"/>
    </source>
</evidence>
<feature type="signal peptide" evidence="9">
    <location>
        <begin position="1"/>
        <end position="20"/>
    </location>
</feature>
<dbReference type="EMBL" id="BLXT01001211">
    <property type="protein sequence ID" value="GFN83670.1"/>
    <property type="molecule type" value="Genomic_DNA"/>
</dbReference>
<proteinExistence type="predicted"/>
<keyword evidence="9" id="KW-0732">Signal</keyword>